<dbReference type="PANTHER" id="PTHR36978">
    <property type="entry name" value="P-LOOP CONTAINING NUCLEOTIDE TRIPHOSPHATE HYDROLASE"/>
    <property type="match status" value="1"/>
</dbReference>
<reference evidence="2" key="1">
    <citation type="submission" date="2021-01" db="EMBL/GenBank/DDBJ databases">
        <authorList>
            <person name="Corre E."/>
            <person name="Pelletier E."/>
            <person name="Niang G."/>
            <person name="Scheremetjew M."/>
            <person name="Finn R."/>
            <person name="Kale V."/>
            <person name="Holt S."/>
            <person name="Cochrane G."/>
            <person name="Meng A."/>
            <person name="Brown T."/>
            <person name="Cohen L."/>
        </authorList>
    </citation>
    <scope>NUCLEOTIDE SEQUENCE</scope>
    <source>
        <strain evidence="2">308</strain>
    </source>
</reference>
<keyword evidence="1" id="KW-0472">Membrane</keyword>
<dbReference type="PANTHER" id="PTHR36978:SF4">
    <property type="entry name" value="P-LOOP CONTAINING NUCLEOSIDE TRIPHOSPHATE HYDROLASE PROTEIN"/>
    <property type="match status" value="1"/>
</dbReference>
<evidence type="ECO:0008006" key="3">
    <source>
        <dbReference type="Google" id="ProtNLM"/>
    </source>
</evidence>
<feature type="transmembrane region" description="Helical" evidence="1">
    <location>
        <begin position="16"/>
        <end position="35"/>
    </location>
</feature>
<keyword evidence="1" id="KW-0812">Transmembrane</keyword>
<dbReference type="InterPro" id="IPR027417">
    <property type="entry name" value="P-loop_NTPase"/>
</dbReference>
<evidence type="ECO:0000313" key="2">
    <source>
        <dbReference type="EMBL" id="CAD8888666.1"/>
    </source>
</evidence>
<dbReference type="EMBL" id="HBFR01022064">
    <property type="protein sequence ID" value="CAD8888666.1"/>
    <property type="molecule type" value="Transcribed_RNA"/>
</dbReference>
<sequence length="318" mass="36352">MLKLPSSKGSRRRNKVLVNVCILTFTGCLLLHALFTNSRKLKILFADKSSNEKFLLSRWVEDEEQLDEDVNVILKPLLSLPKYALKLPKPIIVLGLPKSGTTSIYHFFRCAGIPSSHYCCSPGASDHPPCYPEGTVQREREYHKCGFCIERNLRKGLPPLHGCGDKFDVFAQIDTEMVSYDIDKRSGKLISWGRMYLPQVTELENLNLHYPNATFILNLRDPASWERSVKNWFNLAAAFRRTHLPDYHYPDGKMALQEFYSDHNERIRNFVKKYPSHTLVEVNIEDEKAGDQLANAFGLDSSCWTKSNARHGEGKTNS</sequence>
<dbReference type="SUPFAM" id="SSF52540">
    <property type="entry name" value="P-loop containing nucleoside triphosphate hydrolases"/>
    <property type="match status" value="1"/>
</dbReference>
<name>A0A7S1FUM6_9STRA</name>
<protein>
    <recommendedName>
        <fullName evidence="3">Sulfotransferase domain-containing protein</fullName>
    </recommendedName>
</protein>
<dbReference type="Pfam" id="PF13469">
    <property type="entry name" value="Sulfotransfer_3"/>
    <property type="match status" value="1"/>
</dbReference>
<keyword evidence="1" id="KW-1133">Transmembrane helix</keyword>
<evidence type="ECO:0000256" key="1">
    <source>
        <dbReference type="SAM" id="Phobius"/>
    </source>
</evidence>
<dbReference type="Gene3D" id="3.40.50.300">
    <property type="entry name" value="P-loop containing nucleotide triphosphate hydrolases"/>
    <property type="match status" value="1"/>
</dbReference>
<proteinExistence type="predicted"/>
<accession>A0A7S1FUM6</accession>
<dbReference type="PROSITE" id="PS51257">
    <property type="entry name" value="PROKAR_LIPOPROTEIN"/>
    <property type="match status" value="1"/>
</dbReference>
<gene>
    <name evidence="2" type="ORF">CHYS00102_LOCUS15866</name>
</gene>
<dbReference type="AlphaFoldDB" id="A0A7S1FUM6"/>
<organism evidence="2">
    <name type="scientific">Corethron hystrix</name>
    <dbReference type="NCBI Taxonomy" id="216773"/>
    <lineage>
        <taxon>Eukaryota</taxon>
        <taxon>Sar</taxon>
        <taxon>Stramenopiles</taxon>
        <taxon>Ochrophyta</taxon>
        <taxon>Bacillariophyta</taxon>
        <taxon>Coscinodiscophyceae</taxon>
        <taxon>Corethrophycidae</taxon>
        <taxon>Corethrales</taxon>
        <taxon>Corethraceae</taxon>
        <taxon>Corethron</taxon>
    </lineage>
</organism>